<dbReference type="GO" id="GO:0005737">
    <property type="term" value="C:cytoplasm"/>
    <property type="evidence" value="ECO:0007669"/>
    <property type="project" value="TreeGrafter"/>
</dbReference>
<evidence type="ECO:0000313" key="3">
    <source>
        <dbReference type="EMBL" id="KAJ2785990.1"/>
    </source>
</evidence>
<sequence>MSGAPEGHADTGAEQNHSDDERLLFEPLSHEEILNCAFSSWYPRFRRVTIKSEIIKPLERDFVDYLLADGVVLPEHEDRQYRGEIEVVGGSGSEWSEWSDDGEDGDGDGDGDAEASDVRRLAQSPGVKRTCAEIRRRIEALGGEVFLRMGWSAPADASWITSTGTLKCRGVPDICSLLKGSNAIARDLAAGRYGVQPSGAEPELVLRRWANLTPSMLFRCFVRFTRLVAISQVDYQHYAFLAGMADEITAKLTRFFADHVAAQFPSQSYCFDAYIAAAGRDQVFVVDFEPWAHSVDTYLFSWRELAADAAEFLGLRLFPEYASGLAYYSSRYAASRCPAEVTDDALRGSVAAAIERMKSEHQGAQ</sequence>
<evidence type="ECO:0000256" key="2">
    <source>
        <dbReference type="SAM" id="MobiDB-lite"/>
    </source>
</evidence>
<evidence type="ECO:0008006" key="5">
    <source>
        <dbReference type="Google" id="ProtNLM"/>
    </source>
</evidence>
<gene>
    <name evidence="3" type="ORF">H4R18_000205</name>
</gene>
<evidence type="ECO:0000256" key="1">
    <source>
        <dbReference type="ARBA" id="ARBA00011047"/>
    </source>
</evidence>
<dbReference type="Proteomes" id="UP001140217">
    <property type="component" value="Unassembled WGS sequence"/>
</dbReference>
<comment type="caution">
    <text evidence="3">The sequence shown here is derived from an EMBL/GenBank/DDBJ whole genome shotgun (WGS) entry which is preliminary data.</text>
</comment>
<dbReference type="Pfam" id="PF07065">
    <property type="entry name" value="D123"/>
    <property type="match status" value="1"/>
</dbReference>
<dbReference type="AlphaFoldDB" id="A0A9W8HIV3"/>
<comment type="similarity">
    <text evidence="1">Belongs to the CDC123 family.</text>
</comment>
<keyword evidence="4" id="KW-1185">Reference proteome</keyword>
<dbReference type="InterPro" id="IPR009772">
    <property type="entry name" value="CDC123"/>
</dbReference>
<feature type="compositionally biased region" description="Acidic residues" evidence="2">
    <location>
        <begin position="97"/>
        <end position="115"/>
    </location>
</feature>
<dbReference type="EMBL" id="JANBUL010000005">
    <property type="protein sequence ID" value="KAJ2785990.1"/>
    <property type="molecule type" value="Genomic_DNA"/>
</dbReference>
<organism evidence="3 4">
    <name type="scientific">Coemansia javaensis</name>
    <dbReference type="NCBI Taxonomy" id="2761396"/>
    <lineage>
        <taxon>Eukaryota</taxon>
        <taxon>Fungi</taxon>
        <taxon>Fungi incertae sedis</taxon>
        <taxon>Zoopagomycota</taxon>
        <taxon>Kickxellomycotina</taxon>
        <taxon>Kickxellomycetes</taxon>
        <taxon>Kickxellales</taxon>
        <taxon>Kickxellaceae</taxon>
        <taxon>Coemansia</taxon>
    </lineage>
</organism>
<accession>A0A9W8HIV3</accession>
<evidence type="ECO:0000313" key="4">
    <source>
        <dbReference type="Proteomes" id="UP001140217"/>
    </source>
</evidence>
<protein>
    <recommendedName>
        <fullName evidence="5">Cell division cycle protein 123</fullName>
    </recommendedName>
</protein>
<dbReference type="OrthoDB" id="360540at2759"/>
<name>A0A9W8HIV3_9FUNG</name>
<feature type="region of interest" description="Disordered" evidence="2">
    <location>
        <begin position="91"/>
        <end position="117"/>
    </location>
</feature>
<dbReference type="PANTHER" id="PTHR15323">
    <property type="entry name" value="D123 PROTEIN"/>
    <property type="match status" value="1"/>
</dbReference>
<proteinExistence type="inferred from homology"/>
<dbReference type="PANTHER" id="PTHR15323:SF6">
    <property type="entry name" value="CELL DIVISION CYCLE PROTEIN 123 HOMOLOG"/>
    <property type="match status" value="1"/>
</dbReference>
<reference evidence="3" key="1">
    <citation type="submission" date="2022-07" db="EMBL/GenBank/DDBJ databases">
        <title>Phylogenomic reconstructions and comparative analyses of Kickxellomycotina fungi.</title>
        <authorList>
            <person name="Reynolds N.K."/>
            <person name="Stajich J.E."/>
            <person name="Barry K."/>
            <person name="Grigoriev I.V."/>
            <person name="Crous P."/>
            <person name="Smith M.E."/>
        </authorList>
    </citation>
    <scope>NUCLEOTIDE SEQUENCE</scope>
    <source>
        <strain evidence="3">NBRC 105414</strain>
    </source>
</reference>